<accession>A0A1V6S312</accession>
<keyword evidence="2" id="KW-0732">Signal</keyword>
<comment type="caution">
    <text evidence="3">The sequence shown here is derived from an EMBL/GenBank/DDBJ whole genome shotgun (WGS) entry which is preliminary data.</text>
</comment>
<name>A0A1V6S312_9EURO</name>
<gene>
    <name evidence="3" type="ORF">PENVUL_c011G07521</name>
</gene>
<evidence type="ECO:0000313" key="4">
    <source>
        <dbReference type="Proteomes" id="UP000191518"/>
    </source>
</evidence>
<organism evidence="3 4">
    <name type="scientific">Penicillium vulpinum</name>
    <dbReference type="NCBI Taxonomy" id="29845"/>
    <lineage>
        <taxon>Eukaryota</taxon>
        <taxon>Fungi</taxon>
        <taxon>Dikarya</taxon>
        <taxon>Ascomycota</taxon>
        <taxon>Pezizomycotina</taxon>
        <taxon>Eurotiomycetes</taxon>
        <taxon>Eurotiomycetidae</taxon>
        <taxon>Eurotiales</taxon>
        <taxon>Aspergillaceae</taxon>
        <taxon>Penicillium</taxon>
    </lineage>
</organism>
<proteinExistence type="predicted"/>
<keyword evidence="1" id="KW-0175">Coiled coil</keyword>
<sequence length="142" mass="16750">MNQLIFFVLLPMVGIPLMSLATAWIQPFITEFRRWMANDINNDLDVLDDKLAAFKKEMDELEELLEAEEAEFRVRKIQAYTILHDTPTVHQATAVRDEAARWKFRRRELRRRAKAALKGKREFLLEISRDLNDRPRALEANP</sequence>
<dbReference type="OrthoDB" id="4365130at2759"/>
<dbReference type="EMBL" id="MDYP01000011">
    <property type="protein sequence ID" value="OQE08119.1"/>
    <property type="molecule type" value="Genomic_DNA"/>
</dbReference>
<reference evidence="4" key="1">
    <citation type="journal article" date="2017" name="Nat. Microbiol.">
        <title>Global analysis of biosynthetic gene clusters reveals vast potential of secondary metabolite production in Penicillium species.</title>
        <authorList>
            <person name="Nielsen J.C."/>
            <person name="Grijseels S."/>
            <person name="Prigent S."/>
            <person name="Ji B."/>
            <person name="Dainat J."/>
            <person name="Nielsen K.F."/>
            <person name="Frisvad J.C."/>
            <person name="Workman M."/>
            <person name="Nielsen J."/>
        </authorList>
    </citation>
    <scope>NUCLEOTIDE SEQUENCE [LARGE SCALE GENOMIC DNA]</scope>
    <source>
        <strain evidence="4">IBT 29486</strain>
    </source>
</reference>
<protein>
    <submittedName>
        <fullName evidence="3">Uncharacterized protein</fullName>
    </submittedName>
</protein>
<evidence type="ECO:0000256" key="2">
    <source>
        <dbReference type="SAM" id="SignalP"/>
    </source>
</evidence>
<feature type="chain" id="PRO_5013093786" evidence="2">
    <location>
        <begin position="22"/>
        <end position="142"/>
    </location>
</feature>
<evidence type="ECO:0000256" key="1">
    <source>
        <dbReference type="SAM" id="Coils"/>
    </source>
</evidence>
<dbReference type="AlphaFoldDB" id="A0A1V6S312"/>
<keyword evidence="4" id="KW-1185">Reference proteome</keyword>
<feature type="coiled-coil region" evidence="1">
    <location>
        <begin position="37"/>
        <end position="78"/>
    </location>
</feature>
<evidence type="ECO:0000313" key="3">
    <source>
        <dbReference type="EMBL" id="OQE08119.1"/>
    </source>
</evidence>
<dbReference type="Proteomes" id="UP000191518">
    <property type="component" value="Unassembled WGS sequence"/>
</dbReference>
<feature type="signal peptide" evidence="2">
    <location>
        <begin position="1"/>
        <end position="21"/>
    </location>
</feature>